<name>A0A0A9GH61_ARUDO</name>
<dbReference type="AlphaFoldDB" id="A0A0A9GH61"/>
<dbReference type="EMBL" id="GBRH01174074">
    <property type="protein sequence ID" value="JAE23822.1"/>
    <property type="molecule type" value="Transcribed_RNA"/>
</dbReference>
<proteinExistence type="predicted"/>
<reference evidence="1" key="1">
    <citation type="submission" date="2014-09" db="EMBL/GenBank/DDBJ databases">
        <authorList>
            <person name="Magalhaes I.L.F."/>
            <person name="Oliveira U."/>
            <person name="Santos F.R."/>
            <person name="Vidigal T.H.D.A."/>
            <person name="Brescovit A.D."/>
            <person name="Santos A.J."/>
        </authorList>
    </citation>
    <scope>NUCLEOTIDE SEQUENCE</scope>
    <source>
        <tissue evidence="1">Shoot tissue taken approximately 20 cm above the soil surface</tissue>
    </source>
</reference>
<evidence type="ECO:0000313" key="1">
    <source>
        <dbReference type="EMBL" id="JAE23822.1"/>
    </source>
</evidence>
<reference evidence="1" key="2">
    <citation type="journal article" date="2015" name="Data Brief">
        <title>Shoot transcriptome of the giant reed, Arundo donax.</title>
        <authorList>
            <person name="Barrero R.A."/>
            <person name="Guerrero F.D."/>
            <person name="Moolhuijzen P."/>
            <person name="Goolsby J.A."/>
            <person name="Tidwell J."/>
            <person name="Bellgard S.E."/>
            <person name="Bellgard M.I."/>
        </authorList>
    </citation>
    <scope>NUCLEOTIDE SEQUENCE</scope>
    <source>
        <tissue evidence="1">Shoot tissue taken approximately 20 cm above the soil surface</tissue>
    </source>
</reference>
<accession>A0A0A9GH61</accession>
<sequence>MTAPAMVLACWTGSRPLGPSCGLRSRVIPCVVLGCGARCATPFAVRYGPPELG</sequence>
<organism evidence="1">
    <name type="scientific">Arundo donax</name>
    <name type="common">Giant reed</name>
    <name type="synonym">Donax arundinaceus</name>
    <dbReference type="NCBI Taxonomy" id="35708"/>
    <lineage>
        <taxon>Eukaryota</taxon>
        <taxon>Viridiplantae</taxon>
        <taxon>Streptophyta</taxon>
        <taxon>Embryophyta</taxon>
        <taxon>Tracheophyta</taxon>
        <taxon>Spermatophyta</taxon>
        <taxon>Magnoliopsida</taxon>
        <taxon>Liliopsida</taxon>
        <taxon>Poales</taxon>
        <taxon>Poaceae</taxon>
        <taxon>PACMAD clade</taxon>
        <taxon>Arundinoideae</taxon>
        <taxon>Arundineae</taxon>
        <taxon>Arundo</taxon>
    </lineage>
</organism>
<protein>
    <submittedName>
        <fullName evidence="1">Uncharacterized protein</fullName>
    </submittedName>
</protein>